<evidence type="ECO:0000313" key="2">
    <source>
        <dbReference type="Proteomes" id="UP000663722"/>
    </source>
</evidence>
<dbReference type="KEGG" id="dmm:dnm_005820"/>
<dbReference type="AlphaFoldDB" id="A0A975GL93"/>
<dbReference type="EMBL" id="CP061800">
    <property type="protein sequence ID" value="QTA84583.1"/>
    <property type="molecule type" value="Genomic_DNA"/>
</dbReference>
<name>A0A975GL93_9BACT</name>
<keyword evidence="2" id="KW-1185">Reference proteome</keyword>
<gene>
    <name evidence="1" type="ORF">dnm_005820</name>
</gene>
<reference evidence="1" key="1">
    <citation type="journal article" date="2021" name="Microb. Physiol.">
        <title>Proteogenomic Insights into the Physiology of Marine, Sulfate-Reducing, Filamentous Desulfonema limicola and Desulfonema magnum.</title>
        <authorList>
            <person name="Schnaars V."/>
            <person name="Wohlbrand L."/>
            <person name="Scheve S."/>
            <person name="Hinrichs C."/>
            <person name="Reinhardt R."/>
            <person name="Rabus R."/>
        </authorList>
    </citation>
    <scope>NUCLEOTIDE SEQUENCE</scope>
    <source>
        <strain evidence="1">4be13</strain>
    </source>
</reference>
<proteinExistence type="predicted"/>
<accession>A0A975GL93</accession>
<evidence type="ECO:0000313" key="1">
    <source>
        <dbReference type="EMBL" id="QTA84583.1"/>
    </source>
</evidence>
<organism evidence="1 2">
    <name type="scientific">Desulfonema magnum</name>
    <dbReference type="NCBI Taxonomy" id="45655"/>
    <lineage>
        <taxon>Bacteria</taxon>
        <taxon>Pseudomonadati</taxon>
        <taxon>Thermodesulfobacteriota</taxon>
        <taxon>Desulfobacteria</taxon>
        <taxon>Desulfobacterales</taxon>
        <taxon>Desulfococcaceae</taxon>
        <taxon>Desulfonema</taxon>
    </lineage>
</organism>
<dbReference type="Proteomes" id="UP000663722">
    <property type="component" value="Chromosome"/>
</dbReference>
<protein>
    <submittedName>
        <fullName evidence="1">Uncharacterized protein</fullName>
    </submittedName>
</protein>
<sequence length="38" mass="4562">MPMPRFRELRIPAFAGMTGVRLGRIRKLDYRVIRIINF</sequence>